<gene>
    <name evidence="2" type="ORF">GT019_26410</name>
</gene>
<dbReference type="InterPro" id="IPR006059">
    <property type="entry name" value="SBP"/>
</dbReference>
<dbReference type="Gene3D" id="3.40.190.10">
    <property type="entry name" value="Periplasmic binding protein-like II"/>
    <property type="match status" value="2"/>
</dbReference>
<evidence type="ECO:0000313" key="3">
    <source>
        <dbReference type="Proteomes" id="UP000665561"/>
    </source>
</evidence>
<dbReference type="RefSeq" id="WP_161746443.1">
    <property type="nucleotide sequence ID" value="NZ_JAAAMV010000027.1"/>
</dbReference>
<feature type="signal peptide" evidence="1">
    <location>
        <begin position="1"/>
        <end position="20"/>
    </location>
</feature>
<dbReference type="InterPro" id="IPR050490">
    <property type="entry name" value="Bact_solute-bd_prot1"/>
</dbReference>
<reference evidence="2 3" key="1">
    <citation type="submission" date="2020-01" db="EMBL/GenBank/DDBJ databases">
        <title>Paenibacillus soybeanensis sp. nov. isolated from the nodules of soybean (Glycine max(L.) Merr).</title>
        <authorList>
            <person name="Wang H."/>
        </authorList>
    </citation>
    <scope>NUCLEOTIDE SEQUENCE [LARGE SCALE GENOMIC DNA]</scope>
    <source>
        <strain evidence="2 3">T1</strain>
    </source>
</reference>
<evidence type="ECO:0000313" key="2">
    <source>
        <dbReference type="EMBL" id="NBD27420.1"/>
    </source>
</evidence>
<keyword evidence="3" id="KW-1185">Reference proteome</keyword>
<dbReference type="Proteomes" id="UP000665561">
    <property type="component" value="Unassembled WGS sequence"/>
</dbReference>
<feature type="chain" id="PRO_5047110929" evidence="1">
    <location>
        <begin position="21"/>
        <end position="454"/>
    </location>
</feature>
<comment type="caution">
    <text evidence="2">The sequence shown here is derived from an EMBL/GenBank/DDBJ whole genome shotgun (WGS) entry which is preliminary data.</text>
</comment>
<protein>
    <submittedName>
        <fullName evidence="2">Extracellular solute-binding protein</fullName>
    </submittedName>
</protein>
<organism evidence="2 3">
    <name type="scientific">Paenibacillus glycinis</name>
    <dbReference type="NCBI Taxonomy" id="2697035"/>
    <lineage>
        <taxon>Bacteria</taxon>
        <taxon>Bacillati</taxon>
        <taxon>Bacillota</taxon>
        <taxon>Bacilli</taxon>
        <taxon>Bacillales</taxon>
        <taxon>Paenibacillaceae</taxon>
        <taxon>Paenibacillus</taxon>
    </lineage>
</organism>
<accession>A0ABW9XXI6</accession>
<dbReference type="PANTHER" id="PTHR43649">
    <property type="entry name" value="ARABINOSE-BINDING PROTEIN-RELATED"/>
    <property type="match status" value="1"/>
</dbReference>
<keyword evidence="1" id="KW-0732">Signal</keyword>
<dbReference type="EMBL" id="JAAAMV010000027">
    <property type="protein sequence ID" value="NBD27420.1"/>
    <property type="molecule type" value="Genomic_DNA"/>
</dbReference>
<dbReference type="SUPFAM" id="SSF53850">
    <property type="entry name" value="Periplasmic binding protein-like II"/>
    <property type="match status" value="1"/>
</dbReference>
<dbReference type="PANTHER" id="PTHR43649:SF12">
    <property type="entry name" value="DIACETYLCHITOBIOSE BINDING PROTEIN DASA"/>
    <property type="match status" value="1"/>
</dbReference>
<dbReference type="Pfam" id="PF01547">
    <property type="entry name" value="SBP_bac_1"/>
    <property type="match status" value="1"/>
</dbReference>
<dbReference type="PROSITE" id="PS51257">
    <property type="entry name" value="PROKAR_LIPOPROTEIN"/>
    <property type="match status" value="1"/>
</dbReference>
<proteinExistence type="predicted"/>
<evidence type="ECO:0000256" key="1">
    <source>
        <dbReference type="SAM" id="SignalP"/>
    </source>
</evidence>
<sequence>MKKKMLMLGLAALTAVSLTACGNSGGNSANGGNGANSGTGNAPAATNANNGGEQQQVELRMMWWGDQSRADLTNKAIDLFEQKNPNIKITGEFGPSDGYFDKLNTQLASGTAPDIFFLGGNVVDYANKGVLLDLGPYVGKELKLDDMDPSMKEYGTLDGKLVHISAGANARGIVVNKTMFDKAGIPVPQDGWNWDDYARISKEISDKLGKGYYGTYNFTTDGHDIYLKQNGKQLYDMANGKLGFEEADILPWFQYWDKTAKAGGVVTPELQVSNPPADASKSLIVTGKAAMTLLPSNLLGSFQSATQDELIMLQVPRGSKGTGVVFESSQGLSGYAKTKYPNEVAKLMDFWINDPDAAQILGNNRGVPVTSANREVLEASASPTDKIVYDFTSRVSEATTKEPFAVSYNPPGNAEFIKLSDNTVQQIGFGKESVDKAAADFYAGTVKIFESNNQ</sequence>
<name>A0ABW9XXI6_9BACL</name>